<evidence type="ECO:0000313" key="3">
    <source>
        <dbReference type="Proteomes" id="UP000652430"/>
    </source>
</evidence>
<comment type="caution">
    <text evidence="2">The sequence shown here is derived from an EMBL/GenBank/DDBJ whole genome shotgun (WGS) entry which is preliminary data.</text>
</comment>
<gene>
    <name evidence="2" type="ORF">GCM10008023_35860</name>
</gene>
<evidence type="ECO:0000313" key="2">
    <source>
        <dbReference type="EMBL" id="GHH24075.1"/>
    </source>
</evidence>
<dbReference type="EMBL" id="BNAQ01000006">
    <property type="protein sequence ID" value="GHH24075.1"/>
    <property type="molecule type" value="Genomic_DNA"/>
</dbReference>
<dbReference type="Proteomes" id="UP000652430">
    <property type="component" value="Unassembled WGS sequence"/>
</dbReference>
<reference evidence="3" key="1">
    <citation type="journal article" date="2019" name="Int. J. Syst. Evol. Microbiol.">
        <title>The Global Catalogue of Microorganisms (GCM) 10K type strain sequencing project: providing services to taxonomists for standard genome sequencing and annotation.</title>
        <authorList>
            <consortium name="The Broad Institute Genomics Platform"/>
            <consortium name="The Broad Institute Genome Sequencing Center for Infectious Disease"/>
            <person name="Wu L."/>
            <person name="Ma J."/>
        </authorList>
    </citation>
    <scope>NUCLEOTIDE SEQUENCE [LARGE SCALE GENOMIC DNA]</scope>
    <source>
        <strain evidence="3">CGMCC 1.8957</strain>
    </source>
</reference>
<keyword evidence="3" id="KW-1185">Reference proteome</keyword>
<organism evidence="2 3">
    <name type="scientific">Sphingomonas glacialis</name>
    <dbReference type="NCBI Taxonomy" id="658225"/>
    <lineage>
        <taxon>Bacteria</taxon>
        <taxon>Pseudomonadati</taxon>
        <taxon>Pseudomonadota</taxon>
        <taxon>Alphaproteobacteria</taxon>
        <taxon>Sphingomonadales</taxon>
        <taxon>Sphingomonadaceae</taxon>
        <taxon>Sphingomonas</taxon>
    </lineage>
</organism>
<proteinExistence type="predicted"/>
<evidence type="ECO:0000256" key="1">
    <source>
        <dbReference type="SAM" id="MobiDB-lite"/>
    </source>
</evidence>
<accession>A0ABQ3LRD0</accession>
<sequence length="140" mass="14850">MRLELIGERGRRLKEAEDIVATQAGEEGVRTAQRRGPAPGRLEGLADDATGRARKIGQGRESNIDVVRLIKAFDQFEVGSVGDTACITPLIARWTSRRHSKGGGAIRALGESRGDDRGIKAAGKVKQDVAKGDCPGCDAA</sequence>
<protein>
    <recommendedName>
        <fullName evidence="4">Resolvase/invertase-type recombinase catalytic domain-containing protein</fullName>
    </recommendedName>
</protein>
<feature type="region of interest" description="Disordered" evidence="1">
    <location>
        <begin position="24"/>
        <end position="45"/>
    </location>
</feature>
<feature type="region of interest" description="Disordered" evidence="1">
    <location>
        <begin position="116"/>
        <end position="140"/>
    </location>
</feature>
<feature type="compositionally biased region" description="Basic and acidic residues" evidence="1">
    <location>
        <begin position="116"/>
        <end position="131"/>
    </location>
</feature>
<evidence type="ECO:0008006" key="4">
    <source>
        <dbReference type="Google" id="ProtNLM"/>
    </source>
</evidence>
<name>A0ABQ3LRD0_9SPHN</name>